<evidence type="ECO:0000259" key="3">
    <source>
        <dbReference type="Pfam" id="PF13505"/>
    </source>
</evidence>
<dbReference type="Proteomes" id="UP000245014">
    <property type="component" value="Unassembled WGS sequence"/>
</dbReference>
<dbReference type="Gene3D" id="2.40.160.20">
    <property type="match status" value="1"/>
</dbReference>
<accession>A0A2U2BYU7</accession>
<feature type="chain" id="PRO_5015750317" description="Outer membrane protein beta-barrel domain-containing protein" evidence="2">
    <location>
        <begin position="21"/>
        <end position="162"/>
    </location>
</feature>
<evidence type="ECO:0000313" key="5">
    <source>
        <dbReference type="Proteomes" id="UP000245014"/>
    </source>
</evidence>
<organism evidence="4 5">
    <name type="scientific">Aliarcobacter skirrowii</name>
    <dbReference type="NCBI Taxonomy" id="28200"/>
    <lineage>
        <taxon>Bacteria</taxon>
        <taxon>Pseudomonadati</taxon>
        <taxon>Campylobacterota</taxon>
        <taxon>Epsilonproteobacteria</taxon>
        <taxon>Campylobacterales</taxon>
        <taxon>Arcobacteraceae</taxon>
        <taxon>Aliarcobacter</taxon>
    </lineage>
</organism>
<sequence length="162" mass="18377">MKLFFKLSLITIFLTTFLKADQVNYFHIGTSNAKIKNDTFTELGVGYGTSRYHDSIIVGIFFDFNYGNVTIENKKDSVYTFSSDLKLGYAFLNRDFSVYALGAAALQNIGNIDGAGFGYGGGAEYKIAKNFALNFEYKKYDMVSNKEDYDYEKSNLYLKIIF</sequence>
<dbReference type="Pfam" id="PF13505">
    <property type="entry name" value="OMP_b-brl"/>
    <property type="match status" value="1"/>
</dbReference>
<evidence type="ECO:0000313" key="4">
    <source>
        <dbReference type="EMBL" id="PWE19995.1"/>
    </source>
</evidence>
<name>A0A2U2BYU7_9BACT</name>
<evidence type="ECO:0000256" key="1">
    <source>
        <dbReference type="ARBA" id="ARBA00022729"/>
    </source>
</evidence>
<dbReference type="InterPro" id="IPR011250">
    <property type="entry name" value="OMP/PagP_B-barrel"/>
</dbReference>
<dbReference type="SUPFAM" id="SSF56925">
    <property type="entry name" value="OMPA-like"/>
    <property type="match status" value="1"/>
</dbReference>
<comment type="caution">
    <text evidence="4">The sequence shown here is derived from an EMBL/GenBank/DDBJ whole genome shotgun (WGS) entry which is preliminary data.</text>
</comment>
<reference evidence="4 5" key="1">
    <citation type="submission" date="2018-05" db="EMBL/GenBank/DDBJ databases">
        <title>Antimicrobial susceptibility testing and genomic analysis of Arcobacter skirrowii strains and one Arcobacter butzleri isolated from German poultry farms.</title>
        <authorList>
            <person name="Haenel I."/>
            <person name="Hotzel H."/>
            <person name="Tomaso H."/>
            <person name="Busch A."/>
        </authorList>
    </citation>
    <scope>NUCLEOTIDE SEQUENCE [LARGE SCALE GENOMIC DNA]</scope>
    <source>
        <strain evidence="5">v</strain>
    </source>
</reference>
<keyword evidence="1 2" id="KW-0732">Signal</keyword>
<feature type="signal peptide" evidence="2">
    <location>
        <begin position="1"/>
        <end position="20"/>
    </location>
</feature>
<gene>
    <name evidence="4" type="ORF">DF188_08765</name>
</gene>
<dbReference type="EMBL" id="QEYI01000009">
    <property type="protein sequence ID" value="PWE19995.1"/>
    <property type="molecule type" value="Genomic_DNA"/>
</dbReference>
<dbReference type="AlphaFoldDB" id="A0A2U2BYU7"/>
<dbReference type="RefSeq" id="WP_109158706.1">
    <property type="nucleotide sequence ID" value="NZ_QEYI01000009.1"/>
</dbReference>
<feature type="domain" description="Outer membrane protein beta-barrel" evidence="3">
    <location>
        <begin position="23"/>
        <end position="158"/>
    </location>
</feature>
<proteinExistence type="predicted"/>
<dbReference type="InterPro" id="IPR027385">
    <property type="entry name" value="Beta-barrel_OMP"/>
</dbReference>
<protein>
    <recommendedName>
        <fullName evidence="3">Outer membrane protein beta-barrel domain-containing protein</fullName>
    </recommendedName>
</protein>
<evidence type="ECO:0000256" key="2">
    <source>
        <dbReference type="SAM" id="SignalP"/>
    </source>
</evidence>
<dbReference type="STRING" id="28200.GCA_001572935_00467"/>